<dbReference type="OrthoDB" id="9803238at2"/>
<feature type="domain" description="UDP-N-acetylglucosamine 2-epimerase" evidence="2">
    <location>
        <begin position="24"/>
        <end position="356"/>
    </location>
</feature>
<evidence type="ECO:0000313" key="3">
    <source>
        <dbReference type="EMBL" id="BBH54049.1"/>
    </source>
</evidence>
<dbReference type="AlphaFoldDB" id="A0A4P2VQ35"/>
<dbReference type="RefSeq" id="WP_130611078.1">
    <property type="nucleotide sequence ID" value="NZ_AP019368.1"/>
</dbReference>
<comment type="similarity">
    <text evidence="1">Belongs to the UDP-N-acetylglucosamine 2-epimerase family.</text>
</comment>
<dbReference type="InterPro" id="IPR003331">
    <property type="entry name" value="UDP_GlcNAc_Epimerase_2_dom"/>
</dbReference>
<evidence type="ECO:0000259" key="2">
    <source>
        <dbReference type="Pfam" id="PF02350"/>
    </source>
</evidence>
<evidence type="ECO:0000256" key="1">
    <source>
        <dbReference type="RuleBase" id="RU003513"/>
    </source>
</evidence>
<accession>A0A4P2VQ35</accession>
<keyword evidence="1" id="KW-0413">Isomerase</keyword>
<name>A0A4P2VQ35_FLUSA</name>
<dbReference type="PANTHER" id="PTHR43174:SF1">
    <property type="entry name" value="UDP-N-ACETYLGLUCOSAMINE 2-EPIMERASE"/>
    <property type="match status" value="1"/>
</dbReference>
<dbReference type="SUPFAM" id="SSF53756">
    <property type="entry name" value="UDP-Glycosyltransferase/glycogen phosphorylase"/>
    <property type="match status" value="1"/>
</dbReference>
<proteinExistence type="inferred from homology"/>
<dbReference type="Proteomes" id="UP000291236">
    <property type="component" value="Chromosome"/>
</dbReference>
<dbReference type="CDD" id="cd03786">
    <property type="entry name" value="GTB_UDP-GlcNAc_2-Epimerase"/>
    <property type="match status" value="1"/>
</dbReference>
<protein>
    <submittedName>
        <fullName evidence="3">UDP-N-acetylglucosamine 2-epimerase (Non-hydrolyzing)</fullName>
    </submittedName>
</protein>
<dbReference type="KEGG" id="sbf:JCM31447_25060"/>
<keyword evidence="4" id="KW-1185">Reference proteome</keyword>
<dbReference type="EMBL" id="AP019368">
    <property type="protein sequence ID" value="BBH54049.1"/>
    <property type="molecule type" value="Genomic_DNA"/>
</dbReference>
<sequence length="359" mass="41275">MKKILTVIGARPQFIKAAPVSKVFEKSKKINEIIVHTGQHYDAAMSDIFFQELKIKQPLYNLEVGSASHGEQTGKMLNGIEKILIKEKPDFLLVYGDTNSTLAGALAASKLNIPIIHIEAGLRSFNRNMPEEVNRIVTDHLSEYLFTPTEDAIKNLNREGLGNRKIVNVGDVMYDACNEFIQEKYIIDDILKKYSIKEKNYILCTLHRAENTDNLEIFENIIRNLFNISKHKKIIFPMHPRTRKLIENKNILNLSNILFINPVGYIEMLHLMRNANLIITDSGGMQKEGYFLGTQAYVLRSETEWLELIKIGWNRLVLPSESEFYKKILDFKIEAFNREENFYGDGNAAKKICEFILSQ</sequence>
<dbReference type="InterPro" id="IPR029767">
    <property type="entry name" value="WecB-like"/>
</dbReference>
<evidence type="ECO:0000313" key="4">
    <source>
        <dbReference type="Proteomes" id="UP000291236"/>
    </source>
</evidence>
<dbReference type="Pfam" id="PF02350">
    <property type="entry name" value="Epimerase_2"/>
    <property type="match status" value="1"/>
</dbReference>
<organism evidence="3 4">
    <name type="scientific">Fluviispira sanaruensis</name>
    <dbReference type="NCBI Taxonomy" id="2493639"/>
    <lineage>
        <taxon>Bacteria</taxon>
        <taxon>Pseudomonadati</taxon>
        <taxon>Bdellovibrionota</taxon>
        <taxon>Oligoflexia</taxon>
        <taxon>Silvanigrellales</taxon>
        <taxon>Silvanigrellaceae</taxon>
        <taxon>Fluviispira</taxon>
    </lineage>
</organism>
<dbReference type="PANTHER" id="PTHR43174">
    <property type="entry name" value="UDP-N-ACETYLGLUCOSAMINE 2-EPIMERASE"/>
    <property type="match status" value="1"/>
</dbReference>
<dbReference type="Gene3D" id="3.40.50.2000">
    <property type="entry name" value="Glycogen Phosphorylase B"/>
    <property type="match status" value="2"/>
</dbReference>
<dbReference type="NCBIfam" id="TIGR00236">
    <property type="entry name" value="wecB"/>
    <property type="match status" value="1"/>
</dbReference>
<gene>
    <name evidence="3" type="ORF">JCM31447_25060</name>
</gene>
<reference evidence="3 4" key="1">
    <citation type="submission" date="2018-12" db="EMBL/GenBank/DDBJ databases">
        <title>Rubrispira sanarue gen. nov., sp., nov., a member of the order Silvanigrellales, isolated from a brackish lake in Hamamatsu Japan.</title>
        <authorList>
            <person name="Maejima Y."/>
            <person name="Iino T."/>
            <person name="Muraguchi Y."/>
            <person name="Fukuda K."/>
            <person name="Nojiri H."/>
            <person name="Ohkuma M."/>
            <person name="Moriuchi R."/>
            <person name="Dohra H."/>
            <person name="Kimbara K."/>
            <person name="Shintani M."/>
        </authorList>
    </citation>
    <scope>NUCLEOTIDE SEQUENCE [LARGE SCALE GENOMIC DNA]</scope>
    <source>
        <strain evidence="3 4">RF1110005</strain>
    </source>
</reference>
<dbReference type="GO" id="GO:0016853">
    <property type="term" value="F:isomerase activity"/>
    <property type="evidence" value="ECO:0007669"/>
    <property type="project" value="UniProtKB-KW"/>
</dbReference>